<dbReference type="Gene3D" id="3.90.550.10">
    <property type="entry name" value="Spore Coat Polysaccharide Biosynthesis Protein SpsA, Chain A"/>
    <property type="match status" value="1"/>
</dbReference>
<proteinExistence type="predicted"/>
<dbReference type="PANTHER" id="PTHR43685">
    <property type="entry name" value="GLYCOSYLTRANSFERASE"/>
    <property type="match status" value="1"/>
</dbReference>
<dbReference type="RefSeq" id="WP_194864642.1">
    <property type="nucleotide sequence ID" value="NZ_ARXX01000016.1"/>
</dbReference>
<feature type="domain" description="Glycosyltransferase 2-like" evidence="1">
    <location>
        <begin position="14"/>
        <end position="118"/>
    </location>
</feature>
<accession>A0ABS0APL7</accession>
<sequence length="316" mass="35137">MPVDQEERTAAQISIIMPLYNKENLVLSSIASVQAQTFGNWELVVIDDGSTDAGADQVAALDDRRIRLIRQANGGVSAARNRGIAEASCELLAFLDADDIWLPGYLSAILALAADFPKARWFATSYLIHHPRDGEYQARLRGVPAGFRRGLLADYFAVAALSDPPVNSSVVSIYRTEIQRIGGFPEGIDSGEDLLTWARLAARLPLAYDTRALAVFEVSGIERRPDAAQRVGTALSELKDQFPQDKALRSYLGLWNRMQSVMAMRFDDMTLARRCAWRAFISAPQHWRNAYVLCLSLLPRPLRNAVDVFLRRLISS</sequence>
<keyword evidence="2" id="KW-0808">Transferase</keyword>
<protein>
    <submittedName>
        <fullName evidence="2">Glycosyl transferase family 2 protein</fullName>
    </submittedName>
</protein>
<dbReference type="InterPro" id="IPR029044">
    <property type="entry name" value="Nucleotide-diphossugar_trans"/>
</dbReference>
<dbReference type="SUPFAM" id="SSF53448">
    <property type="entry name" value="Nucleotide-diphospho-sugar transferases"/>
    <property type="match status" value="1"/>
</dbReference>
<reference evidence="2 3" key="1">
    <citation type="submission" date="2012-09" db="EMBL/GenBank/DDBJ databases">
        <title>Genome Sequence of alkane-degrading Bacterium Alcanivorax sp. 521-1.</title>
        <authorList>
            <person name="Lai Q."/>
            <person name="Shao Z."/>
        </authorList>
    </citation>
    <scope>NUCLEOTIDE SEQUENCE [LARGE SCALE GENOMIC DNA]</scope>
    <source>
        <strain evidence="2 3">521-1</strain>
    </source>
</reference>
<comment type="caution">
    <text evidence="2">The sequence shown here is derived from an EMBL/GenBank/DDBJ whole genome shotgun (WGS) entry which is preliminary data.</text>
</comment>
<dbReference type="PANTHER" id="PTHR43685:SF2">
    <property type="entry name" value="GLYCOSYLTRANSFERASE 2-LIKE DOMAIN-CONTAINING PROTEIN"/>
    <property type="match status" value="1"/>
</dbReference>
<name>A0ABS0APL7_9GAMM</name>
<keyword evidence="3" id="KW-1185">Reference proteome</keyword>
<organism evidence="2 3">
    <name type="scientific">Alloalcanivorax profundimaris</name>
    <dbReference type="NCBI Taxonomy" id="2735259"/>
    <lineage>
        <taxon>Bacteria</taxon>
        <taxon>Pseudomonadati</taxon>
        <taxon>Pseudomonadota</taxon>
        <taxon>Gammaproteobacteria</taxon>
        <taxon>Oceanospirillales</taxon>
        <taxon>Alcanivoracaceae</taxon>
        <taxon>Alloalcanivorax</taxon>
    </lineage>
</organism>
<evidence type="ECO:0000259" key="1">
    <source>
        <dbReference type="Pfam" id="PF00535"/>
    </source>
</evidence>
<dbReference type="InterPro" id="IPR050834">
    <property type="entry name" value="Glycosyltransf_2"/>
</dbReference>
<evidence type="ECO:0000313" key="3">
    <source>
        <dbReference type="Proteomes" id="UP000662703"/>
    </source>
</evidence>
<dbReference type="GO" id="GO:0016740">
    <property type="term" value="F:transferase activity"/>
    <property type="evidence" value="ECO:0007669"/>
    <property type="project" value="UniProtKB-KW"/>
</dbReference>
<evidence type="ECO:0000313" key="2">
    <source>
        <dbReference type="EMBL" id="MBF5056071.1"/>
    </source>
</evidence>
<dbReference type="Pfam" id="PF00535">
    <property type="entry name" value="Glycos_transf_2"/>
    <property type="match status" value="1"/>
</dbReference>
<dbReference type="EMBL" id="ARXX01000016">
    <property type="protein sequence ID" value="MBF5056071.1"/>
    <property type="molecule type" value="Genomic_DNA"/>
</dbReference>
<dbReference type="InterPro" id="IPR001173">
    <property type="entry name" value="Glyco_trans_2-like"/>
</dbReference>
<gene>
    <name evidence="2" type="ORF">Y5W_01365</name>
</gene>
<dbReference type="CDD" id="cd00761">
    <property type="entry name" value="Glyco_tranf_GTA_type"/>
    <property type="match status" value="1"/>
</dbReference>
<dbReference type="Proteomes" id="UP000662703">
    <property type="component" value="Unassembled WGS sequence"/>
</dbReference>